<dbReference type="EMBL" id="QGDT01000002">
    <property type="protein sequence ID" value="PWJ59556.1"/>
    <property type="molecule type" value="Genomic_DNA"/>
</dbReference>
<dbReference type="PROSITE" id="PS51779">
    <property type="entry name" value="POTRA"/>
    <property type="match status" value="1"/>
</dbReference>
<dbReference type="GO" id="GO:0019867">
    <property type="term" value="C:outer membrane"/>
    <property type="evidence" value="ECO:0007669"/>
    <property type="project" value="InterPro"/>
</dbReference>
<comment type="caution">
    <text evidence="4">The sequence shown here is derived from an EMBL/GenBank/DDBJ whole genome shotgun (WGS) entry which is preliminary data.</text>
</comment>
<evidence type="ECO:0000256" key="2">
    <source>
        <dbReference type="ARBA" id="ARBA00023136"/>
    </source>
</evidence>
<accession>A0A316AQ59</accession>
<name>A0A316AQ59_9BACT</name>
<dbReference type="Gene3D" id="3.10.20.310">
    <property type="entry name" value="membrane protein fhac"/>
    <property type="match status" value="1"/>
</dbReference>
<evidence type="ECO:0000259" key="3">
    <source>
        <dbReference type="PROSITE" id="PS51779"/>
    </source>
</evidence>
<evidence type="ECO:0000256" key="1">
    <source>
        <dbReference type="ARBA" id="ARBA00004370"/>
    </source>
</evidence>
<dbReference type="InterPro" id="IPR010827">
    <property type="entry name" value="BamA/TamA_POTRA"/>
</dbReference>
<dbReference type="Pfam" id="PF01103">
    <property type="entry name" value="Omp85"/>
    <property type="match status" value="1"/>
</dbReference>
<proteinExistence type="predicted"/>
<gene>
    <name evidence="4" type="ORF">CLV98_102390</name>
</gene>
<evidence type="ECO:0000313" key="5">
    <source>
        <dbReference type="Proteomes" id="UP000245880"/>
    </source>
</evidence>
<evidence type="ECO:0000313" key="4">
    <source>
        <dbReference type="EMBL" id="PWJ59556.1"/>
    </source>
</evidence>
<organism evidence="4 5">
    <name type="scientific">Dyadobacter jejuensis</name>
    <dbReference type="NCBI Taxonomy" id="1082580"/>
    <lineage>
        <taxon>Bacteria</taxon>
        <taxon>Pseudomonadati</taxon>
        <taxon>Bacteroidota</taxon>
        <taxon>Cytophagia</taxon>
        <taxon>Cytophagales</taxon>
        <taxon>Spirosomataceae</taxon>
        <taxon>Dyadobacter</taxon>
    </lineage>
</organism>
<dbReference type="Proteomes" id="UP000245880">
    <property type="component" value="Unassembled WGS sequence"/>
</dbReference>
<feature type="domain" description="POTRA" evidence="3">
    <location>
        <begin position="44"/>
        <end position="121"/>
    </location>
</feature>
<keyword evidence="2" id="KW-0472">Membrane</keyword>
<reference evidence="4 5" key="1">
    <citation type="submission" date="2018-03" db="EMBL/GenBank/DDBJ databases">
        <title>Genomic Encyclopedia of Archaeal and Bacterial Type Strains, Phase II (KMG-II): from individual species to whole genera.</title>
        <authorList>
            <person name="Goeker M."/>
        </authorList>
    </citation>
    <scope>NUCLEOTIDE SEQUENCE [LARGE SCALE GENOMIC DNA]</scope>
    <source>
        <strain evidence="4 5">DSM 100346</strain>
    </source>
</reference>
<dbReference type="InterPro" id="IPR034746">
    <property type="entry name" value="POTRA"/>
</dbReference>
<dbReference type="InterPro" id="IPR000184">
    <property type="entry name" value="Bac_surfAg_D15"/>
</dbReference>
<dbReference type="Gene3D" id="2.40.160.50">
    <property type="entry name" value="membrane protein fhac: a member of the omp85/tpsb transporter family"/>
    <property type="match status" value="1"/>
</dbReference>
<dbReference type="AlphaFoldDB" id="A0A316AQ59"/>
<dbReference type="Pfam" id="PF07244">
    <property type="entry name" value="POTRA"/>
    <property type="match status" value="1"/>
</dbReference>
<protein>
    <submittedName>
        <fullName evidence="4">Surface antigen-like variable number repeat protein</fullName>
    </submittedName>
</protein>
<comment type="subcellular location">
    <subcellularLocation>
        <location evidence="1">Membrane</location>
    </subcellularLocation>
</comment>
<keyword evidence="5" id="KW-1185">Reference proteome</keyword>
<sequence>MPVNHLKLFGSGRYTNTLLFFLVLLLSPVVGHGQSEVDSLLYPLKVGQIYFEGNERTRPSIIRREMAIATGDRFDSLGLAHALEIDQRKIINTNLFVTVDMLTNPGQDSTTIDITVVMKERWYFIFLPIFQLADRNFNEWWYDRNRDIRRTIYGSYFSYGNLTGRADKLKLLAEFGFIPKFDVTYSLPYIDKAQKTGITVGASYSINKTTAYRTWNDKLSYFNSEDINKRRFYTFINLTRRNKFYSYHSLDLRWSNTSISDTIARLNPNYLDRNNNQQRYFQLTYSFAFDKRDNVQYPLRGQSWGVQFSKIGLLPSDQVNTAYLYGSYRKYIPLSPRWFANTGVKARLSFPKSQPYLQRTGLGYRNDLVRGYELYVIDGQDYGLWKNEIKFKLFSWRKQFDWIPIRQFNTIPIAVYLNTFADAGYIRNTKPELSNTQLGNQLLLGTGTGVDIVTFYNIVAKFTYSYNRQREGRFFFNLTRDF</sequence>